<keyword evidence="2" id="KW-0808">Transferase</keyword>
<dbReference type="Pfam" id="PF08163">
    <property type="entry name" value="DNAPKcs_CC3"/>
    <property type="match status" value="1"/>
</dbReference>
<dbReference type="AlphaFoldDB" id="A0A5B7HEK5"/>
<dbReference type="GO" id="GO:0016301">
    <property type="term" value="F:kinase activity"/>
    <property type="evidence" value="ECO:0007669"/>
    <property type="project" value="UniProtKB-KW"/>
</dbReference>
<dbReference type="SMART" id="SM01344">
    <property type="entry name" value="NUC194"/>
    <property type="match status" value="1"/>
</dbReference>
<gene>
    <name evidence="2" type="primary">PRKDC_3</name>
    <name evidence="2" type="ORF">E2C01_062755</name>
</gene>
<reference evidence="2 3" key="1">
    <citation type="submission" date="2019-05" db="EMBL/GenBank/DDBJ databases">
        <title>Another draft genome of Portunus trituberculatus and its Hox gene families provides insights of decapod evolution.</title>
        <authorList>
            <person name="Jeong J.-H."/>
            <person name="Song I."/>
            <person name="Kim S."/>
            <person name="Choi T."/>
            <person name="Kim D."/>
            <person name="Ryu S."/>
            <person name="Kim W."/>
        </authorList>
    </citation>
    <scope>NUCLEOTIDE SEQUENCE [LARGE SCALE GENOMIC DNA]</scope>
    <source>
        <tissue evidence="2">Muscle</tissue>
    </source>
</reference>
<accession>A0A5B7HEK5</accession>
<dbReference type="Proteomes" id="UP000324222">
    <property type="component" value="Unassembled WGS sequence"/>
</dbReference>
<feature type="domain" description="DNA-dependent protein kinase catalytic subunit CC3" evidence="1">
    <location>
        <begin position="1"/>
        <end position="376"/>
    </location>
</feature>
<comment type="caution">
    <text evidence="2">The sequence shown here is derived from an EMBL/GenBank/DDBJ whole genome shotgun (WGS) entry which is preliminary data.</text>
</comment>
<dbReference type="InterPro" id="IPR012582">
    <property type="entry name" value="DNAPKcs_CC3"/>
</dbReference>
<proteinExistence type="predicted"/>
<organism evidence="2 3">
    <name type="scientific">Portunus trituberculatus</name>
    <name type="common">Swimming crab</name>
    <name type="synonym">Neptunus trituberculatus</name>
    <dbReference type="NCBI Taxonomy" id="210409"/>
    <lineage>
        <taxon>Eukaryota</taxon>
        <taxon>Metazoa</taxon>
        <taxon>Ecdysozoa</taxon>
        <taxon>Arthropoda</taxon>
        <taxon>Crustacea</taxon>
        <taxon>Multicrustacea</taxon>
        <taxon>Malacostraca</taxon>
        <taxon>Eumalacostraca</taxon>
        <taxon>Eucarida</taxon>
        <taxon>Decapoda</taxon>
        <taxon>Pleocyemata</taxon>
        <taxon>Brachyura</taxon>
        <taxon>Eubrachyura</taxon>
        <taxon>Portunoidea</taxon>
        <taxon>Portunidae</taxon>
        <taxon>Portuninae</taxon>
        <taxon>Portunus</taxon>
    </lineage>
</organism>
<evidence type="ECO:0000259" key="1">
    <source>
        <dbReference type="SMART" id="SM01344"/>
    </source>
</evidence>
<evidence type="ECO:0000313" key="3">
    <source>
        <dbReference type="Proteomes" id="UP000324222"/>
    </source>
</evidence>
<dbReference type="EMBL" id="VSRR010028020">
    <property type="protein sequence ID" value="MPC68553.1"/>
    <property type="molecule type" value="Genomic_DNA"/>
</dbReference>
<name>A0A5B7HEK5_PORTR</name>
<sequence length="396" mass="44749">MEKVLIPLLQLSDLTAIVSFCIDVIKPVMAGMSLTIQGRNEEQQKLLVTKIGSFKILQVLFSRLPRERIFNPGSEINAAYQPSDTSGKELTKDVLRQSSKVSKGELRHDQTQAEFRRRCACAAYNTLIAVLVCVKDDLKFYTSLLFSASPTKGEAIWECLIDCNKNLQFDIEINLNPGSKRRFVAVRKNLKETNQSSGKGAAGTVQYLASHYLDDSSLREDLSQFDFSNSVVLSMSQREDNQYRIDASNDETGELLVMNFEQSDYNEHEVMANLTAAIYHMVDAKIMVLHKEDSIPSAAEVPPWMTIIRSKLESGETHRNVKLFLLRLMMNTSKVFAPYAVHFINPVLTCLVDGTTGDRINYFFSDLVGSLQTYVVNGFYNLVIICMKCYVIWKII</sequence>
<dbReference type="GO" id="GO:0006303">
    <property type="term" value="P:double-strand break repair via nonhomologous end joining"/>
    <property type="evidence" value="ECO:0007669"/>
    <property type="project" value="InterPro"/>
</dbReference>
<dbReference type="GO" id="GO:0005634">
    <property type="term" value="C:nucleus"/>
    <property type="evidence" value="ECO:0007669"/>
    <property type="project" value="InterPro"/>
</dbReference>
<dbReference type="OrthoDB" id="431717at2759"/>
<protein>
    <submittedName>
        <fullName evidence="2">DNA-dependent protein kinase catalytic subunit</fullName>
    </submittedName>
</protein>
<keyword evidence="3" id="KW-1185">Reference proteome</keyword>
<evidence type="ECO:0000313" key="2">
    <source>
        <dbReference type="EMBL" id="MPC68553.1"/>
    </source>
</evidence>
<keyword evidence="2" id="KW-0418">Kinase</keyword>